<dbReference type="InterPro" id="IPR001590">
    <property type="entry name" value="Peptidase_M12B"/>
</dbReference>
<dbReference type="Gene3D" id="4.10.70.10">
    <property type="entry name" value="Disintegrin domain"/>
    <property type="match status" value="1"/>
</dbReference>
<evidence type="ECO:0000259" key="4">
    <source>
        <dbReference type="PROSITE" id="PS50215"/>
    </source>
</evidence>
<dbReference type="InterPro" id="IPR001762">
    <property type="entry name" value="Disintegrin_dom"/>
</dbReference>
<accession>A0ABD2PM37</accession>
<dbReference type="PANTHER" id="PTHR11905">
    <property type="entry name" value="ADAM A DISINTEGRIN AND METALLOPROTEASE DOMAIN"/>
    <property type="match status" value="1"/>
</dbReference>
<evidence type="ECO:0000256" key="1">
    <source>
        <dbReference type="ARBA" id="ARBA00023157"/>
    </source>
</evidence>
<reference evidence="5 6" key="1">
    <citation type="submission" date="2024-11" db="EMBL/GenBank/DDBJ databases">
        <title>Adaptive evolution of stress response genes in parasites aligns with host niche diversity.</title>
        <authorList>
            <person name="Hahn C."/>
            <person name="Resl P."/>
        </authorList>
    </citation>
    <scope>NUCLEOTIDE SEQUENCE [LARGE SCALE GENOMIC DNA]</scope>
    <source>
        <strain evidence="5">EGGRZ-B1_66</strain>
        <tissue evidence="5">Body</tissue>
    </source>
</reference>
<keyword evidence="6" id="KW-1185">Reference proteome</keyword>
<dbReference type="GO" id="GO:0008237">
    <property type="term" value="F:metallopeptidase activity"/>
    <property type="evidence" value="ECO:0007669"/>
    <property type="project" value="UniProtKB-KW"/>
</dbReference>
<feature type="domain" description="Peptidase M12B" evidence="4">
    <location>
        <begin position="28"/>
        <end position="183"/>
    </location>
</feature>
<dbReference type="PANTHER" id="PTHR11905:SF159">
    <property type="entry name" value="ADAM METALLOPROTEASE"/>
    <property type="match status" value="1"/>
</dbReference>
<dbReference type="InterPro" id="IPR024079">
    <property type="entry name" value="MetalloPept_cat_dom_sf"/>
</dbReference>
<comment type="caution">
    <text evidence="5">The sequence shown here is derived from an EMBL/GenBank/DDBJ whole genome shotgun (WGS) entry which is preliminary data.</text>
</comment>
<evidence type="ECO:0000313" key="6">
    <source>
        <dbReference type="Proteomes" id="UP001626550"/>
    </source>
</evidence>
<feature type="domain" description="Disintegrin" evidence="3">
    <location>
        <begin position="190"/>
        <end position="265"/>
    </location>
</feature>
<organism evidence="5 6">
    <name type="scientific">Cichlidogyrus casuarinus</name>
    <dbReference type="NCBI Taxonomy" id="1844966"/>
    <lineage>
        <taxon>Eukaryota</taxon>
        <taxon>Metazoa</taxon>
        <taxon>Spiralia</taxon>
        <taxon>Lophotrochozoa</taxon>
        <taxon>Platyhelminthes</taxon>
        <taxon>Monogenea</taxon>
        <taxon>Monopisthocotylea</taxon>
        <taxon>Dactylogyridea</taxon>
        <taxon>Ancyrocephalidae</taxon>
        <taxon>Cichlidogyrus</taxon>
    </lineage>
</organism>
<evidence type="ECO:0000256" key="2">
    <source>
        <dbReference type="PROSITE-ProRule" id="PRU00276"/>
    </source>
</evidence>
<gene>
    <name evidence="5" type="primary">ADAM23</name>
    <name evidence="5" type="ORF">Ciccas_012900</name>
</gene>
<keyword evidence="5" id="KW-0378">Hydrolase</keyword>
<dbReference type="Gene3D" id="3.40.390.10">
    <property type="entry name" value="Collagenase (Catalytic Domain)"/>
    <property type="match status" value="1"/>
</dbReference>
<keyword evidence="5" id="KW-0482">Metalloprotease</keyword>
<dbReference type="PROSITE" id="PS50214">
    <property type="entry name" value="DISINTEGRIN_2"/>
    <property type="match status" value="1"/>
</dbReference>
<dbReference type="Pfam" id="PF01421">
    <property type="entry name" value="Reprolysin"/>
    <property type="match status" value="1"/>
</dbReference>
<keyword evidence="5" id="KW-0645">Protease</keyword>
<comment type="caution">
    <text evidence="2">Lacks conserved residue(s) required for the propagation of feature annotation.</text>
</comment>
<dbReference type="PROSITE" id="PS00427">
    <property type="entry name" value="DISINTEGRIN_1"/>
    <property type="match status" value="1"/>
</dbReference>
<dbReference type="InterPro" id="IPR018358">
    <property type="entry name" value="Disintegrin_CS"/>
</dbReference>
<evidence type="ECO:0000313" key="5">
    <source>
        <dbReference type="EMBL" id="KAL3308566.1"/>
    </source>
</evidence>
<dbReference type="Pfam" id="PF00200">
    <property type="entry name" value="Disintegrin"/>
    <property type="match status" value="1"/>
</dbReference>
<dbReference type="InterPro" id="IPR036436">
    <property type="entry name" value="Disintegrin_dom_sf"/>
</dbReference>
<keyword evidence="1" id="KW-1015">Disulfide bond</keyword>
<dbReference type="PROSITE" id="PS50215">
    <property type="entry name" value="ADAM_MEPRO"/>
    <property type="match status" value="1"/>
</dbReference>
<dbReference type="AlphaFoldDB" id="A0ABD2PM37"/>
<name>A0ABD2PM37_9PLAT</name>
<dbReference type="SMART" id="SM00050">
    <property type="entry name" value="DISIN"/>
    <property type="match status" value="1"/>
</dbReference>
<proteinExistence type="predicted"/>
<dbReference type="Proteomes" id="UP001626550">
    <property type="component" value="Unassembled WGS sequence"/>
</dbReference>
<dbReference type="FunFam" id="4.10.70.10:FF:000003">
    <property type="entry name" value="Disintegrin and metalloproteinase domain-containing protein 17"/>
    <property type="match status" value="1"/>
</dbReference>
<sequence>MVGEVEDTCSARLSVRMRVTSTKSSGNVVDKLGMFLNHVALFFQPLANFTMQLDHVELWNEGDRILIPNQIKTALNDIAEYVIVKRSASESGHVTLLLTAQRFSEGVDFLAVPNSVCTPRALGVIGSLDASFPDLHAARLAATLIREVIGLRAFDQKCTPNKIIAECDQEAFKKWASSDFASCLSGKPIETRCGNGRLDRGEECDLGSEIDTSTVPCCNPKTCLMDEDASCVSGACCHRCQLRPKDFVCRKPKDLFCDVPEFCSGNDVSSLARYLPFIANE</sequence>
<dbReference type="EMBL" id="JBJKFK010005024">
    <property type="protein sequence ID" value="KAL3308566.1"/>
    <property type="molecule type" value="Genomic_DNA"/>
</dbReference>
<evidence type="ECO:0000259" key="3">
    <source>
        <dbReference type="PROSITE" id="PS50214"/>
    </source>
</evidence>
<protein>
    <submittedName>
        <fullName evidence="5">Disintegrin and metalloproteinase domain-containing protein 23</fullName>
    </submittedName>
</protein>
<dbReference type="SUPFAM" id="SSF55486">
    <property type="entry name" value="Metalloproteases ('zincins'), catalytic domain"/>
    <property type="match status" value="1"/>
</dbReference>
<dbReference type="SUPFAM" id="SSF57552">
    <property type="entry name" value="Blood coagulation inhibitor (disintegrin)"/>
    <property type="match status" value="1"/>
</dbReference>